<dbReference type="Pfam" id="PF00425">
    <property type="entry name" value="Chorismate_bind"/>
    <property type="match status" value="1"/>
</dbReference>
<dbReference type="PANTHER" id="PTHR42839">
    <property type="entry name" value="ISOCHORISMATE SYNTHASE ENTC"/>
    <property type="match status" value="1"/>
</dbReference>
<organism evidence="7 8">
    <name type="scientific">Nocardioides jiangsuensis</name>
    <dbReference type="NCBI Taxonomy" id="2866161"/>
    <lineage>
        <taxon>Bacteria</taxon>
        <taxon>Bacillati</taxon>
        <taxon>Actinomycetota</taxon>
        <taxon>Actinomycetes</taxon>
        <taxon>Propionibacteriales</taxon>
        <taxon>Nocardioidaceae</taxon>
        <taxon>Nocardioides</taxon>
    </lineage>
</organism>
<dbReference type="EC" id="5.4.4.2" evidence="3"/>
<comment type="similarity">
    <text evidence="2">Belongs to the isochorismate synthase family.</text>
</comment>
<comment type="catalytic activity">
    <reaction evidence="1">
        <text>chorismate = isochorismate</text>
        <dbReference type="Rhea" id="RHEA:18985"/>
        <dbReference type="ChEBI" id="CHEBI:29748"/>
        <dbReference type="ChEBI" id="CHEBI:29780"/>
        <dbReference type="EC" id="5.4.4.2"/>
    </reaction>
</comment>
<protein>
    <recommendedName>
        <fullName evidence="3">isochorismate synthase</fullName>
        <ecNumber evidence="3">5.4.4.2</ecNumber>
    </recommendedName>
    <alternativeName>
        <fullName evidence="5">Isochorismate mutase</fullName>
    </alternativeName>
</protein>
<gene>
    <name evidence="7" type="ORF">K1X13_07035</name>
</gene>
<dbReference type="Proteomes" id="UP000754710">
    <property type="component" value="Unassembled WGS sequence"/>
</dbReference>
<dbReference type="PANTHER" id="PTHR42839:SF2">
    <property type="entry name" value="ISOCHORISMATE SYNTHASE ENTC"/>
    <property type="match status" value="1"/>
</dbReference>
<proteinExistence type="inferred from homology"/>
<dbReference type="EMBL" id="JAIEZQ010000001">
    <property type="protein sequence ID" value="MBY9074571.1"/>
    <property type="molecule type" value="Genomic_DNA"/>
</dbReference>
<evidence type="ECO:0000313" key="7">
    <source>
        <dbReference type="EMBL" id="MBY9074571.1"/>
    </source>
</evidence>
<name>A0ABS7RHR9_9ACTN</name>
<dbReference type="InterPro" id="IPR005801">
    <property type="entry name" value="ADC_synthase"/>
</dbReference>
<dbReference type="Gene3D" id="3.60.120.10">
    <property type="entry name" value="Anthranilate synthase"/>
    <property type="match status" value="1"/>
</dbReference>
<comment type="caution">
    <text evidence="7">The sequence shown here is derived from an EMBL/GenBank/DDBJ whole genome shotgun (WGS) entry which is preliminary data.</text>
</comment>
<accession>A0ABS7RHR9</accession>
<keyword evidence="4" id="KW-0413">Isomerase</keyword>
<feature type="domain" description="Chorismate-utilising enzyme C-terminal" evidence="6">
    <location>
        <begin position="174"/>
        <end position="422"/>
    </location>
</feature>
<evidence type="ECO:0000313" key="8">
    <source>
        <dbReference type="Proteomes" id="UP000754710"/>
    </source>
</evidence>
<dbReference type="SUPFAM" id="SSF56322">
    <property type="entry name" value="ADC synthase"/>
    <property type="match status" value="1"/>
</dbReference>
<evidence type="ECO:0000256" key="3">
    <source>
        <dbReference type="ARBA" id="ARBA00012824"/>
    </source>
</evidence>
<evidence type="ECO:0000256" key="5">
    <source>
        <dbReference type="ARBA" id="ARBA00041564"/>
    </source>
</evidence>
<evidence type="ECO:0000256" key="1">
    <source>
        <dbReference type="ARBA" id="ARBA00000799"/>
    </source>
</evidence>
<keyword evidence="8" id="KW-1185">Reference proteome</keyword>
<sequence length="433" mass="45766">MALRPAAVRLATVTSVLSGPSGSADATPLVVRTVALDDDSPLLALVPREESLAWVRRGEGLVGWGAAASIRTKGPTRFRDASEWWKEHARSAVVRDEVAQPGTGLVAFGSFAFADEPGESVLVVPEVVVGRRGGTTWVTTVSRATIASPAAVRPADAPAPPAGVTFVDGAISGTEWERVVAEAVRRITAGELEKVVLARDLLATADDEIDVRWPLQRLSESYPMCWTFHVDGLFGATPEMLVRRERGLVTSRVLAGTIRRTGDDSRDLALAATLARSSKDLEEHEYAVRSVADALAPHCTSMNVPEAPFVLHLPNVMHLATDVAGVIDDDTTCLELAEALHPSAAVGGTPTEVAKAVISEIEGMDRGRYAGPVGWMDASGDGEWGIALRSAEVMGRTVRLFAGCGIVASSEPEAELAEAQAKFVPVRDAISGV</sequence>
<dbReference type="InterPro" id="IPR015890">
    <property type="entry name" value="Chorismate_C"/>
</dbReference>
<evidence type="ECO:0000256" key="4">
    <source>
        <dbReference type="ARBA" id="ARBA00023235"/>
    </source>
</evidence>
<dbReference type="NCBIfam" id="TIGR00543">
    <property type="entry name" value="isochor_syn"/>
    <property type="match status" value="1"/>
</dbReference>
<evidence type="ECO:0000259" key="6">
    <source>
        <dbReference type="Pfam" id="PF00425"/>
    </source>
</evidence>
<evidence type="ECO:0000256" key="2">
    <source>
        <dbReference type="ARBA" id="ARBA00005297"/>
    </source>
</evidence>
<dbReference type="InterPro" id="IPR004561">
    <property type="entry name" value="IsoChor_synthase"/>
</dbReference>
<reference evidence="7 8" key="1">
    <citation type="submission" date="2021-08" db="EMBL/GenBank/DDBJ databases">
        <title>Nocardioides bacterium WL0053 sp. nov., isolated from the sediment.</title>
        <authorList>
            <person name="Wang L."/>
            <person name="Zhang D."/>
            <person name="Zhang A."/>
        </authorList>
    </citation>
    <scope>NUCLEOTIDE SEQUENCE [LARGE SCALE GENOMIC DNA]</scope>
    <source>
        <strain evidence="7 8">WL0053</strain>
    </source>
</reference>